<dbReference type="InterPro" id="IPR001199">
    <property type="entry name" value="Cyt_B5-like_heme/steroid-bd"/>
</dbReference>
<dbReference type="PANTHER" id="PTHR46237:SF1">
    <property type="entry name" value="CYTOCHROME B5 REDUCTASE 4"/>
    <property type="match status" value="1"/>
</dbReference>
<evidence type="ECO:0000259" key="5">
    <source>
        <dbReference type="PROSITE" id="PS50255"/>
    </source>
</evidence>
<dbReference type="RefSeq" id="XP_021337672.1">
    <property type="nucleotide sequence ID" value="XM_021482434.1"/>
</dbReference>
<proteinExistence type="inferred from homology"/>
<dbReference type="Gene3D" id="3.10.120.10">
    <property type="entry name" value="Cytochrome b5-like heme/steroid binding domain"/>
    <property type="match status" value="1"/>
</dbReference>
<dbReference type="EC" id="1.6.2.2" evidence="6"/>
<dbReference type="GO" id="GO:0020037">
    <property type="term" value="F:heme binding"/>
    <property type="evidence" value="ECO:0007669"/>
    <property type="project" value="UniProtKB-UniRule"/>
</dbReference>
<evidence type="ECO:0000313" key="6">
    <source>
        <dbReference type="EMBL" id="SIO73587.1"/>
    </source>
</evidence>
<sequence>MENNNNFLSTFNSITPKPNVFSQQTFMNFMKANKNVHQDTNKLITEDELKKHGKPHDCWIVFNGTVYDITYYLKHHPGGYDHLLEYAGKDITEDFRNIHQWVNIGLILENCKVGNLIIDSK</sequence>
<dbReference type="GeneID" id="24425805"/>
<name>A0A1N6LXJ3_BABMR</name>
<dbReference type="PROSITE" id="PS00191">
    <property type="entry name" value="CYTOCHROME_B5_1"/>
    <property type="match status" value="1"/>
</dbReference>
<protein>
    <submittedName>
        <fullName evidence="6">Cytochrome b5 reductase 4</fullName>
        <ecNumber evidence="6">1.6.2.2</ecNumber>
    </submittedName>
</protein>
<dbReference type="GO" id="GO:0046872">
    <property type="term" value="F:metal ion binding"/>
    <property type="evidence" value="ECO:0007669"/>
    <property type="project" value="UniProtKB-UniRule"/>
</dbReference>
<keyword evidence="7" id="KW-1185">Reference proteome</keyword>
<dbReference type="InterPro" id="IPR018506">
    <property type="entry name" value="Cyt_B5_heme-BS"/>
</dbReference>
<dbReference type="VEuPathDB" id="PiroplasmaDB:BmR1_04g05800"/>
<dbReference type="InterPro" id="IPR036400">
    <property type="entry name" value="Cyt_B5-like_heme/steroid_sf"/>
</dbReference>
<evidence type="ECO:0000256" key="4">
    <source>
        <dbReference type="RuleBase" id="RU362121"/>
    </source>
</evidence>
<dbReference type="PROSITE" id="PS50255">
    <property type="entry name" value="CYTOCHROME_B5_2"/>
    <property type="match status" value="1"/>
</dbReference>
<dbReference type="OrthoDB" id="260519at2759"/>
<gene>
    <name evidence="6" type="ORF">BmR1_04g05800</name>
</gene>
<evidence type="ECO:0000313" key="7">
    <source>
        <dbReference type="Proteomes" id="UP000002899"/>
    </source>
</evidence>
<dbReference type="PANTHER" id="PTHR46237">
    <property type="entry name" value="CYTOCHROME B5 REDUCTASE 4 FAMILY MEMBER"/>
    <property type="match status" value="1"/>
</dbReference>
<evidence type="ECO:0000256" key="1">
    <source>
        <dbReference type="ARBA" id="ARBA00022617"/>
    </source>
</evidence>
<keyword evidence="2 4" id="KW-0479">Metal-binding</keyword>
<dbReference type="GO" id="GO:0090524">
    <property type="term" value="F:cytochrome-b5 reductase activity, acting on NADH"/>
    <property type="evidence" value="ECO:0007669"/>
    <property type="project" value="UniProtKB-EC"/>
</dbReference>
<reference evidence="6 7" key="2">
    <citation type="journal article" date="2013" name="PLoS ONE">
        <title>Whole genome mapping and re-organization of the nuclear and mitochondrial genomes of Babesia microti isolates.</title>
        <authorList>
            <person name="Cornillot E."/>
            <person name="Dassouli A."/>
            <person name="Garg A."/>
            <person name="Pachikara N."/>
            <person name="Randazzo S."/>
            <person name="Depoix D."/>
            <person name="Carcy B."/>
            <person name="Delbecq S."/>
            <person name="Frutos R."/>
            <person name="Silva J.C."/>
            <person name="Sutton R."/>
            <person name="Krause P.J."/>
            <person name="Mamoun C.B."/>
        </authorList>
    </citation>
    <scope>NUCLEOTIDE SEQUENCE [LARGE SCALE GENOMIC DNA]</scope>
    <source>
        <strain evidence="6 7">RI</strain>
    </source>
</reference>
<dbReference type="PRINTS" id="PR00363">
    <property type="entry name" value="CYTOCHROMEB5"/>
</dbReference>
<dbReference type="AlphaFoldDB" id="A0A1N6LXJ3"/>
<keyword evidence="1 4" id="KW-0349">Heme</keyword>
<comment type="similarity">
    <text evidence="4">Belongs to the cytochrome b5 family.</text>
</comment>
<keyword evidence="6" id="KW-0560">Oxidoreductase</keyword>
<feature type="domain" description="Cytochrome b5 heme-binding" evidence="5">
    <location>
        <begin position="41"/>
        <end position="117"/>
    </location>
</feature>
<reference evidence="6 7" key="3">
    <citation type="journal article" date="2016" name="Sci. Rep.">
        <title>Genome-wide diversity and gene expression profiling of Babesia microti isolates identify polymorphic genes that mediate host-pathogen interactions.</title>
        <authorList>
            <person name="Silva J.C."/>
            <person name="Cornillot E."/>
            <person name="McCracken C."/>
            <person name="Usmani-Brown S."/>
            <person name="Dwivedi A."/>
            <person name="Ifeonu O.O."/>
            <person name="Crabtree J."/>
            <person name="Gotia H.T."/>
            <person name="Virji A.Z."/>
            <person name="Reynes C."/>
            <person name="Colinge J."/>
            <person name="Kumar V."/>
            <person name="Lawres L."/>
            <person name="Pazzi J.E."/>
            <person name="Pablo J.V."/>
            <person name="Hung C."/>
            <person name="Brancato J."/>
            <person name="Kumari P."/>
            <person name="Orvis J."/>
            <person name="Tretina K."/>
            <person name="Chibucos M."/>
            <person name="Ott S."/>
            <person name="Sadzewicz L."/>
            <person name="Sengamalay N."/>
            <person name="Shetty A.C."/>
            <person name="Su Q."/>
            <person name="Tallon L."/>
            <person name="Fraser C.M."/>
            <person name="Frutos R."/>
            <person name="Molina D.M."/>
            <person name="Krause P.J."/>
            <person name="Ben Mamoun C."/>
        </authorList>
    </citation>
    <scope>NUCLEOTIDE SEQUENCE [LARGE SCALE GENOMIC DNA]</scope>
    <source>
        <strain evidence="6 7">RI</strain>
    </source>
</reference>
<dbReference type="SMART" id="SM01117">
    <property type="entry name" value="Cyt-b5"/>
    <property type="match status" value="1"/>
</dbReference>
<dbReference type="KEGG" id="bmic:BmR1_04g05800"/>
<dbReference type="GO" id="GO:0005737">
    <property type="term" value="C:cytoplasm"/>
    <property type="evidence" value="ECO:0007669"/>
    <property type="project" value="TreeGrafter"/>
</dbReference>
<dbReference type="SUPFAM" id="SSF55856">
    <property type="entry name" value="Cytochrome b5-like heme/steroid binding domain"/>
    <property type="match status" value="1"/>
</dbReference>
<dbReference type="InterPro" id="IPR051872">
    <property type="entry name" value="Cytochrome_b5/Flavoprotein_Rdt"/>
</dbReference>
<evidence type="ECO:0000256" key="2">
    <source>
        <dbReference type="ARBA" id="ARBA00022723"/>
    </source>
</evidence>
<accession>A0A1N6LXJ3</accession>
<keyword evidence="3 4" id="KW-0408">Iron</keyword>
<reference evidence="6 7" key="1">
    <citation type="journal article" date="2012" name="Nucleic Acids Res.">
        <title>Sequencing of the smallest Apicomplexan genome from the human pathogen Babesia microti.</title>
        <authorList>
            <person name="Cornillot E."/>
            <person name="Hadj-Kaddour K."/>
            <person name="Dassouli A."/>
            <person name="Noel B."/>
            <person name="Ranwez V."/>
            <person name="Vacherie B."/>
            <person name="Augagneur Y."/>
            <person name="Bres V."/>
            <person name="Duclos A."/>
            <person name="Randazzo S."/>
            <person name="Carcy B."/>
            <person name="Debierre-Grockiego F."/>
            <person name="Delbecq S."/>
            <person name="Moubri-Menage K."/>
            <person name="Shams-Eldin H."/>
            <person name="Usmani-Brown S."/>
            <person name="Bringaud F."/>
            <person name="Wincker P."/>
            <person name="Vivares C.P."/>
            <person name="Schwarz R.T."/>
            <person name="Schetters T.P."/>
            <person name="Krause P.J."/>
            <person name="Gorenflot A."/>
            <person name="Berry V."/>
            <person name="Barbe V."/>
            <person name="Ben Mamoun C."/>
        </authorList>
    </citation>
    <scope>NUCLEOTIDE SEQUENCE [LARGE SCALE GENOMIC DNA]</scope>
    <source>
        <strain evidence="6 7">RI</strain>
    </source>
</reference>
<dbReference type="Proteomes" id="UP000002899">
    <property type="component" value="Chromosome IV"/>
</dbReference>
<dbReference type="EMBL" id="LN871599">
    <property type="protein sequence ID" value="SIO73587.1"/>
    <property type="molecule type" value="Genomic_DNA"/>
</dbReference>
<evidence type="ECO:0000256" key="3">
    <source>
        <dbReference type="ARBA" id="ARBA00023004"/>
    </source>
</evidence>
<dbReference type="Pfam" id="PF00173">
    <property type="entry name" value="Cyt-b5"/>
    <property type="match status" value="1"/>
</dbReference>
<organism evidence="6 7">
    <name type="scientific">Babesia microti (strain RI)</name>
    <dbReference type="NCBI Taxonomy" id="1133968"/>
    <lineage>
        <taxon>Eukaryota</taxon>
        <taxon>Sar</taxon>
        <taxon>Alveolata</taxon>
        <taxon>Apicomplexa</taxon>
        <taxon>Aconoidasida</taxon>
        <taxon>Piroplasmida</taxon>
        <taxon>Babesiidae</taxon>
        <taxon>Babesia</taxon>
    </lineage>
</organism>